<proteinExistence type="predicted"/>
<gene>
    <name evidence="1" type="ORF">D0435_11610</name>
</gene>
<accession>A0A845QKA2</accession>
<dbReference type="AlphaFoldDB" id="A0A845QKA2"/>
<keyword evidence="2" id="KW-1185">Reference proteome</keyword>
<reference evidence="1 2" key="1">
    <citation type="submission" date="2018-08" db="EMBL/GenBank/DDBJ databases">
        <title>Murine metabolic-syndrome-specific gut microbial biobank.</title>
        <authorList>
            <person name="Liu C."/>
        </authorList>
    </citation>
    <scope>NUCLEOTIDE SEQUENCE [LARGE SCALE GENOMIC DNA]</scope>
    <source>
        <strain evidence="1 2">28</strain>
    </source>
</reference>
<dbReference type="EMBL" id="QXWK01000022">
    <property type="protein sequence ID" value="NBH62299.1"/>
    <property type="molecule type" value="Genomic_DNA"/>
</dbReference>
<organism evidence="1 2">
    <name type="scientific">Anaerotruncus colihominis</name>
    <dbReference type="NCBI Taxonomy" id="169435"/>
    <lineage>
        <taxon>Bacteria</taxon>
        <taxon>Bacillati</taxon>
        <taxon>Bacillota</taxon>
        <taxon>Clostridia</taxon>
        <taxon>Eubacteriales</taxon>
        <taxon>Oscillospiraceae</taxon>
        <taxon>Anaerotruncus</taxon>
    </lineage>
</organism>
<sequence>MENIVFIGSPVAGYFAEEVAREREYAYMQIDANAHIKRTTNDILAYAGYGKNPVSILIYDVDSYIDSAEEIASEIAGTARTLNAKPIIYMPSFLPGAALPQALLAKDIKNFIFYGSAADLKDQLQKNMGGYYDVNTRKEVEEMERVQAEAQARIDNFRSIGFAGTQCRIGTTTQAIQCVKYLQLLGYTACYVQLNQTQYFDLSHRSGKVRAVSYVEKCAAWYDERKGPAVVYGGVDLYESQEALTEAQEIYDYYVYDYGAVFDRDFDRTAYIKDDVKILVGGGKVQEYDALERIIGLPPYASCSVILSFMPEGNDDRNDALRLLTAAGGNRPIVFTGYTPNPFVFSDVKMYAKLLPLEEKVIEELAEAKLQKKRFAFRKKVKA</sequence>
<evidence type="ECO:0000313" key="2">
    <source>
        <dbReference type="Proteomes" id="UP000446866"/>
    </source>
</evidence>
<dbReference type="RefSeq" id="WP_160202588.1">
    <property type="nucleotide sequence ID" value="NZ_QXWK01000022.1"/>
</dbReference>
<comment type="caution">
    <text evidence="1">The sequence shown here is derived from an EMBL/GenBank/DDBJ whole genome shotgun (WGS) entry which is preliminary data.</text>
</comment>
<dbReference type="Proteomes" id="UP000446866">
    <property type="component" value="Unassembled WGS sequence"/>
</dbReference>
<evidence type="ECO:0000313" key="1">
    <source>
        <dbReference type="EMBL" id="NBH62299.1"/>
    </source>
</evidence>
<name>A0A845QKA2_9FIRM</name>
<protein>
    <submittedName>
        <fullName evidence="1">Uncharacterized protein</fullName>
    </submittedName>
</protein>